<evidence type="ECO:0000313" key="2">
    <source>
        <dbReference type="Proteomes" id="UP000076407"/>
    </source>
</evidence>
<dbReference type="VEuPathDB" id="VectorBase:AQUA015019"/>
<dbReference type="EnsemblMetazoa" id="AQUA015019-RA">
    <property type="protein sequence ID" value="AQUA015019-PA"/>
    <property type="gene ID" value="AQUA015019"/>
</dbReference>
<reference evidence="1" key="1">
    <citation type="submission" date="2020-05" db="UniProtKB">
        <authorList>
            <consortium name="EnsemblMetazoa"/>
        </authorList>
    </citation>
    <scope>IDENTIFICATION</scope>
    <source>
        <strain evidence="1">SANGQUA</strain>
    </source>
</reference>
<protein>
    <submittedName>
        <fullName evidence="1">Uncharacterized protein</fullName>
    </submittedName>
</protein>
<name>A0A182XT71_ANOQN</name>
<evidence type="ECO:0000313" key="1">
    <source>
        <dbReference type="EnsemblMetazoa" id="AQUA015019-PA"/>
    </source>
</evidence>
<sequence length="34" mass="4231">MGGIWWHVSGIIFRRVVRYAHKEEPLRHYHLPCW</sequence>
<keyword evidence="2" id="KW-1185">Reference proteome</keyword>
<proteinExistence type="predicted"/>
<dbReference type="Proteomes" id="UP000076407">
    <property type="component" value="Unassembled WGS sequence"/>
</dbReference>
<organism evidence="1 2">
    <name type="scientific">Anopheles quadriannulatus</name>
    <name type="common">Mosquito</name>
    <dbReference type="NCBI Taxonomy" id="34691"/>
    <lineage>
        <taxon>Eukaryota</taxon>
        <taxon>Metazoa</taxon>
        <taxon>Ecdysozoa</taxon>
        <taxon>Arthropoda</taxon>
        <taxon>Hexapoda</taxon>
        <taxon>Insecta</taxon>
        <taxon>Pterygota</taxon>
        <taxon>Neoptera</taxon>
        <taxon>Endopterygota</taxon>
        <taxon>Diptera</taxon>
        <taxon>Nematocera</taxon>
        <taxon>Culicoidea</taxon>
        <taxon>Culicidae</taxon>
        <taxon>Anophelinae</taxon>
        <taxon>Anopheles</taxon>
    </lineage>
</organism>
<accession>A0A182XT71</accession>
<dbReference type="AlphaFoldDB" id="A0A182XT71"/>